<reference evidence="1" key="1">
    <citation type="submission" date="2023-01" db="EMBL/GenBank/DDBJ databases">
        <authorList>
            <person name="Van Ghelder C."/>
            <person name="Rancurel C."/>
        </authorList>
    </citation>
    <scope>NUCLEOTIDE SEQUENCE</scope>
    <source>
        <strain evidence="1">CNCM I-4278</strain>
    </source>
</reference>
<organism evidence="1 2">
    <name type="scientific">Periconia digitata</name>
    <dbReference type="NCBI Taxonomy" id="1303443"/>
    <lineage>
        <taxon>Eukaryota</taxon>
        <taxon>Fungi</taxon>
        <taxon>Dikarya</taxon>
        <taxon>Ascomycota</taxon>
        <taxon>Pezizomycotina</taxon>
        <taxon>Dothideomycetes</taxon>
        <taxon>Pleosporomycetidae</taxon>
        <taxon>Pleosporales</taxon>
        <taxon>Massarineae</taxon>
        <taxon>Periconiaceae</taxon>
        <taxon>Periconia</taxon>
    </lineage>
</organism>
<gene>
    <name evidence="1" type="ORF">PDIGIT_LOCUS351</name>
</gene>
<dbReference type="Proteomes" id="UP001152607">
    <property type="component" value="Unassembled WGS sequence"/>
</dbReference>
<evidence type="ECO:0000313" key="2">
    <source>
        <dbReference type="Proteomes" id="UP001152607"/>
    </source>
</evidence>
<proteinExistence type="predicted"/>
<accession>A0A9W4XD33</accession>
<keyword evidence="2" id="KW-1185">Reference proteome</keyword>
<evidence type="ECO:0000313" key="1">
    <source>
        <dbReference type="EMBL" id="CAI6234606.1"/>
    </source>
</evidence>
<comment type="caution">
    <text evidence="1">The sequence shown here is derived from an EMBL/GenBank/DDBJ whole genome shotgun (WGS) entry which is preliminary data.</text>
</comment>
<protein>
    <submittedName>
        <fullName evidence="1">Uncharacterized protein</fullName>
    </submittedName>
</protein>
<dbReference type="AlphaFoldDB" id="A0A9W4XD33"/>
<name>A0A9W4XD33_9PLEO</name>
<sequence>MRLTTLIACGYLTLETHTCRMCCIMRLLIPLLLLIKKAKVPLSIGSYFNSYPSLLSKTCLQTNCEIFSLTPSNTICGTCRRSFFPSPSSLL</sequence>
<dbReference type="EMBL" id="CAOQHR010000001">
    <property type="protein sequence ID" value="CAI6234606.1"/>
    <property type="molecule type" value="Genomic_DNA"/>
</dbReference>